<evidence type="ECO:0000313" key="4">
    <source>
        <dbReference type="Proteomes" id="UP000236311"/>
    </source>
</evidence>
<keyword evidence="4" id="KW-1185">Reference proteome</keyword>
<evidence type="ECO:0008006" key="5">
    <source>
        <dbReference type="Google" id="ProtNLM"/>
    </source>
</evidence>
<dbReference type="OrthoDB" id="2062321at2"/>
<dbReference type="InterPro" id="IPR009785">
    <property type="entry name" value="Prophage_Lj928_Orf309"/>
</dbReference>
<organism evidence="3 4">
    <name type="scientific">Acetatifactor muris</name>
    <dbReference type="NCBI Taxonomy" id="879566"/>
    <lineage>
        <taxon>Bacteria</taxon>
        <taxon>Bacillati</taxon>
        <taxon>Bacillota</taxon>
        <taxon>Clostridia</taxon>
        <taxon>Lachnospirales</taxon>
        <taxon>Lachnospiraceae</taxon>
        <taxon>Acetatifactor</taxon>
    </lineage>
</organism>
<feature type="compositionally biased region" description="Low complexity" evidence="2">
    <location>
        <begin position="281"/>
        <end position="293"/>
    </location>
</feature>
<keyword evidence="1" id="KW-0175">Coiled coil</keyword>
<feature type="compositionally biased region" description="Basic and acidic residues" evidence="2">
    <location>
        <begin position="262"/>
        <end position="280"/>
    </location>
</feature>
<evidence type="ECO:0000256" key="2">
    <source>
        <dbReference type="SAM" id="MobiDB-lite"/>
    </source>
</evidence>
<dbReference type="Proteomes" id="UP000236311">
    <property type="component" value="Unassembled WGS sequence"/>
</dbReference>
<feature type="coiled-coil region" evidence="1">
    <location>
        <begin position="43"/>
        <end position="94"/>
    </location>
</feature>
<proteinExistence type="predicted"/>
<sequence>MAQNEIPMVEGEVVAEGTEGAVLAPVKAEMEFRLINPTEGGFLKRIEWNRAELEAAVKEKVAQYEGVTYTDDTIQAAKADRAELNKLKTAIEDRRKIVKKVINEPYTVFEKELKGILALIDKPVGIIDTQIKDYENQKKEEKKEKIREAYSAAIGELEKVIAFERLFDPRYLNTTFSLPKAIADIQGKIEKVKTDLQTIDEMCSDYKTNAQDIYLKTLDLSKAMAEEKRLRDLKEKMEADKRAREEAERRRIEQEEARRQELARRQAEEAKRREAERQAAQERAAAQAAQASQEEPEHDNGNSQAVNVFSASDNGKGQNVPENAPNNTGNTKIVPENAPDATVKRYRATFWCEGTLEEIKALGTYMREHNIKYGKVGK</sequence>
<name>A0A2K4ZGZ4_9FIRM</name>
<feature type="compositionally biased region" description="Polar residues" evidence="2">
    <location>
        <begin position="301"/>
        <end position="331"/>
    </location>
</feature>
<feature type="region of interest" description="Disordered" evidence="2">
    <location>
        <begin position="262"/>
        <end position="336"/>
    </location>
</feature>
<dbReference type="RefSeq" id="WP_103239797.1">
    <property type="nucleotide sequence ID" value="NZ_JANJZD010000010.1"/>
</dbReference>
<dbReference type="Pfam" id="PF07083">
    <property type="entry name" value="DUF1351"/>
    <property type="match status" value="1"/>
</dbReference>
<dbReference type="EMBL" id="OFSM01000011">
    <property type="protein sequence ID" value="SOY29712.1"/>
    <property type="molecule type" value="Genomic_DNA"/>
</dbReference>
<evidence type="ECO:0000313" key="3">
    <source>
        <dbReference type="EMBL" id="SOY29712.1"/>
    </source>
</evidence>
<evidence type="ECO:0000256" key="1">
    <source>
        <dbReference type="SAM" id="Coils"/>
    </source>
</evidence>
<accession>A0A2K4ZGZ4</accession>
<dbReference type="AlphaFoldDB" id="A0A2K4ZGZ4"/>
<protein>
    <recommendedName>
        <fullName evidence="5">DUF1351 domain-containing protein</fullName>
    </recommendedName>
</protein>
<feature type="coiled-coil region" evidence="1">
    <location>
        <begin position="124"/>
        <end position="156"/>
    </location>
</feature>
<reference evidence="3 4" key="1">
    <citation type="submission" date="2018-01" db="EMBL/GenBank/DDBJ databases">
        <authorList>
            <person name="Gaut B.S."/>
            <person name="Morton B.R."/>
            <person name="Clegg M.T."/>
            <person name="Duvall M.R."/>
        </authorList>
    </citation>
    <scope>NUCLEOTIDE SEQUENCE [LARGE SCALE GENOMIC DNA]</scope>
    <source>
        <strain evidence="3">GP69</strain>
    </source>
</reference>
<gene>
    <name evidence="3" type="ORF">AMURIS_02433</name>
</gene>